<dbReference type="SUPFAM" id="SSF56219">
    <property type="entry name" value="DNase I-like"/>
    <property type="match status" value="1"/>
</dbReference>
<proteinExistence type="predicted"/>
<evidence type="ECO:0000313" key="2">
    <source>
        <dbReference type="EMBL" id="MTU39890.1"/>
    </source>
</evidence>
<evidence type="ECO:0008006" key="5">
    <source>
        <dbReference type="Google" id="ProtNLM"/>
    </source>
</evidence>
<comment type="caution">
    <text evidence="1">The sequence shown here is derived from an EMBL/GenBank/DDBJ whole genome shotgun (WGS) entry which is preliminary data.</text>
</comment>
<evidence type="ECO:0000313" key="1">
    <source>
        <dbReference type="EMBL" id="MTU30870.1"/>
    </source>
</evidence>
<dbReference type="Proteomes" id="UP000434916">
    <property type="component" value="Unassembled WGS sequence"/>
</dbReference>
<dbReference type="Proteomes" id="UP000437446">
    <property type="component" value="Unassembled WGS sequence"/>
</dbReference>
<dbReference type="InterPro" id="IPR036691">
    <property type="entry name" value="Endo/exonu/phosph_ase_sf"/>
</dbReference>
<dbReference type="EMBL" id="WNCR01000011">
    <property type="protein sequence ID" value="MTU30870.1"/>
    <property type="molecule type" value="Genomic_DNA"/>
</dbReference>
<organism evidence="1 4">
    <name type="scientific">Parabacteroides merdae</name>
    <dbReference type="NCBI Taxonomy" id="46503"/>
    <lineage>
        <taxon>Bacteria</taxon>
        <taxon>Pseudomonadati</taxon>
        <taxon>Bacteroidota</taxon>
        <taxon>Bacteroidia</taxon>
        <taxon>Bacteroidales</taxon>
        <taxon>Tannerellaceae</taxon>
        <taxon>Parabacteroides</taxon>
    </lineage>
</organism>
<dbReference type="Gene3D" id="3.60.10.10">
    <property type="entry name" value="Endonuclease/exonuclease/phosphatase"/>
    <property type="match status" value="1"/>
</dbReference>
<reference evidence="3 4" key="1">
    <citation type="journal article" date="2019" name="Nat. Med.">
        <title>A library of human gut bacterial isolates paired with longitudinal multiomics data enables mechanistic microbiome research.</title>
        <authorList>
            <person name="Poyet M."/>
            <person name="Groussin M."/>
            <person name="Gibbons S.M."/>
            <person name="Avila-Pacheco J."/>
            <person name="Jiang X."/>
            <person name="Kearney S.M."/>
            <person name="Perrotta A.R."/>
            <person name="Berdy B."/>
            <person name="Zhao S."/>
            <person name="Lieberman T.D."/>
            <person name="Swanson P.K."/>
            <person name="Smith M."/>
            <person name="Roesemann S."/>
            <person name="Alexander J.E."/>
            <person name="Rich S.A."/>
            <person name="Livny J."/>
            <person name="Vlamakis H."/>
            <person name="Clish C."/>
            <person name="Bullock K."/>
            <person name="Deik A."/>
            <person name="Scott J."/>
            <person name="Pierce K.A."/>
            <person name="Xavier R.J."/>
            <person name="Alm E.J."/>
        </authorList>
    </citation>
    <scope>NUCLEOTIDE SEQUENCE [LARGE SCALE GENOMIC DNA]</scope>
    <source>
        <strain evidence="1 4">BIOML-A25</strain>
        <strain evidence="2 3">BIOML-A29</strain>
    </source>
</reference>
<protein>
    <recommendedName>
        <fullName evidence="5">Endonuclease/exonuclease/phosphatase family protein</fullName>
    </recommendedName>
</protein>
<name>A0A4Q5CA50_9BACT</name>
<keyword evidence="3" id="KW-1185">Reference proteome</keyword>
<evidence type="ECO:0000313" key="4">
    <source>
        <dbReference type="Proteomes" id="UP000437446"/>
    </source>
</evidence>
<evidence type="ECO:0000313" key="3">
    <source>
        <dbReference type="Proteomes" id="UP000434916"/>
    </source>
</evidence>
<gene>
    <name evidence="1" type="ORF">GMD66_16965</name>
    <name evidence="2" type="ORF">GMD82_10450</name>
</gene>
<dbReference type="AlphaFoldDB" id="A0A4Q5CA50"/>
<sequence>MRFLFWNICKNNIFKEIASLVIIKDIDVLLIAEFPTNIDPKELRNELLCRGVRFDYISPYSPKDKVRVYTRFRKSLITNIQDESGVSAKSIYSPILKNKVILITCHLPSKISKSDMNQSELSSDVRDFILRVENRFNHQYTVVCGDFNMNPFDEGLIKAKGFHAIMNKKIALKGKRKINDKDYSFFYNPMWGFLGNGVVSGTMYYNSSDHINYFWHMYDQVLLRPELIPFFDDKELEIVTNIGSENLLSDIGIVNKKYSDHLPIIFTLKI</sequence>
<dbReference type="RefSeq" id="WP_129943959.1">
    <property type="nucleotide sequence ID" value="NZ_JAJCQX010000057.1"/>
</dbReference>
<dbReference type="EMBL" id="WNCN01000012">
    <property type="protein sequence ID" value="MTU39890.1"/>
    <property type="molecule type" value="Genomic_DNA"/>
</dbReference>
<accession>A0A4Q5CA50</accession>